<dbReference type="Pfam" id="PF00440">
    <property type="entry name" value="TetR_N"/>
    <property type="match status" value="1"/>
</dbReference>
<dbReference type="PRINTS" id="PR00455">
    <property type="entry name" value="HTHTETR"/>
</dbReference>
<keyword evidence="2 4" id="KW-0238">DNA-binding</keyword>
<evidence type="ECO:0000256" key="2">
    <source>
        <dbReference type="ARBA" id="ARBA00023125"/>
    </source>
</evidence>
<dbReference type="EMBL" id="PECH01000008">
    <property type="protein sequence ID" value="TDZ79426.1"/>
    <property type="molecule type" value="Genomic_DNA"/>
</dbReference>
<dbReference type="GO" id="GO:0000976">
    <property type="term" value="F:transcription cis-regulatory region binding"/>
    <property type="evidence" value="ECO:0007669"/>
    <property type="project" value="TreeGrafter"/>
</dbReference>
<evidence type="ECO:0000256" key="3">
    <source>
        <dbReference type="ARBA" id="ARBA00023163"/>
    </source>
</evidence>
<name>A0A4R8RXX1_9MYCO</name>
<evidence type="ECO:0000259" key="5">
    <source>
        <dbReference type="PROSITE" id="PS50977"/>
    </source>
</evidence>
<organism evidence="6 7">
    <name type="scientific">Mycobacteroides salmoniphilum</name>
    <dbReference type="NCBI Taxonomy" id="404941"/>
    <lineage>
        <taxon>Bacteria</taxon>
        <taxon>Bacillati</taxon>
        <taxon>Actinomycetota</taxon>
        <taxon>Actinomycetes</taxon>
        <taxon>Mycobacteriales</taxon>
        <taxon>Mycobacteriaceae</taxon>
        <taxon>Mycobacteroides</taxon>
    </lineage>
</organism>
<dbReference type="SUPFAM" id="SSF46689">
    <property type="entry name" value="Homeodomain-like"/>
    <property type="match status" value="1"/>
</dbReference>
<evidence type="ECO:0000256" key="4">
    <source>
        <dbReference type="PROSITE-ProRule" id="PRU00335"/>
    </source>
</evidence>
<dbReference type="InterPro" id="IPR001647">
    <property type="entry name" value="HTH_TetR"/>
</dbReference>
<dbReference type="GO" id="GO:0003700">
    <property type="term" value="F:DNA-binding transcription factor activity"/>
    <property type="evidence" value="ECO:0007669"/>
    <property type="project" value="TreeGrafter"/>
</dbReference>
<evidence type="ECO:0000256" key="1">
    <source>
        <dbReference type="ARBA" id="ARBA00023015"/>
    </source>
</evidence>
<protein>
    <submittedName>
        <fullName evidence="6">Transcriptional regulator BetI</fullName>
    </submittedName>
</protein>
<comment type="caution">
    <text evidence="6">The sequence shown here is derived from an EMBL/GenBank/DDBJ whole genome shotgun (WGS) entry which is preliminary data.</text>
</comment>
<keyword evidence="3" id="KW-0804">Transcription</keyword>
<dbReference type="PANTHER" id="PTHR30055">
    <property type="entry name" value="HTH-TYPE TRANSCRIPTIONAL REGULATOR RUTR"/>
    <property type="match status" value="1"/>
</dbReference>
<dbReference type="Proteomes" id="UP000295117">
    <property type="component" value="Unassembled WGS sequence"/>
</dbReference>
<dbReference type="InterPro" id="IPR009057">
    <property type="entry name" value="Homeodomain-like_sf"/>
</dbReference>
<dbReference type="PANTHER" id="PTHR30055:SF234">
    <property type="entry name" value="HTH-TYPE TRANSCRIPTIONAL REGULATOR BETI"/>
    <property type="match status" value="1"/>
</dbReference>
<evidence type="ECO:0000313" key="7">
    <source>
        <dbReference type="Proteomes" id="UP000295117"/>
    </source>
</evidence>
<dbReference type="InterPro" id="IPR050109">
    <property type="entry name" value="HTH-type_TetR-like_transc_reg"/>
</dbReference>
<gene>
    <name evidence="6" type="ORF">DE4585_03170</name>
</gene>
<accession>A0A4R8RXX1</accession>
<keyword evidence="1" id="KW-0805">Transcription regulation</keyword>
<feature type="domain" description="HTH tetR-type" evidence="5">
    <location>
        <begin position="26"/>
        <end position="86"/>
    </location>
</feature>
<dbReference type="RefSeq" id="WP_078358930.1">
    <property type="nucleotide sequence ID" value="NZ_PECG01000003.1"/>
</dbReference>
<dbReference type="PROSITE" id="PS50977">
    <property type="entry name" value="HTH_TETR_2"/>
    <property type="match status" value="1"/>
</dbReference>
<feature type="DNA-binding region" description="H-T-H motif" evidence="4">
    <location>
        <begin position="49"/>
        <end position="68"/>
    </location>
</feature>
<evidence type="ECO:0000313" key="6">
    <source>
        <dbReference type="EMBL" id="TDZ79426.1"/>
    </source>
</evidence>
<sequence length="219" mass="24111">MTRPGAPLAKLMARAVRGLGSHPEPDDIETRLLDASIAVLAEQGTQSATIDEVARRAKVGRATVFRRFSSKDQLFERALAREMYRFLNEVQQRAEKFDDVADRVAETFAVCIEITGHPLLHNASARGRASFIEAISQGAPSPRDLALNYFVSKIDELRAEGRIPPGDSHRQADVLIHIVLGYMVSPQSPVDLSNPDEVRALARETFSPILLAPNESRAT</sequence>
<reference evidence="6 7" key="1">
    <citation type="journal article" date="2019" name="Sci. Rep.">
        <title>Extended insight into the Mycobacterium chelonae-abscessus complex through whole genome sequencing of Mycobacterium salmoniphilum outbreak and Mycobacterium salmoniphilum-like strains.</title>
        <authorList>
            <person name="Behra P.R.K."/>
            <person name="Das S."/>
            <person name="Pettersson B.M.F."/>
            <person name="Shirreff L."/>
            <person name="DuCote T."/>
            <person name="Jacobsson K.G."/>
            <person name="Ennis D.G."/>
            <person name="Kirsebom L.A."/>
        </authorList>
    </citation>
    <scope>NUCLEOTIDE SEQUENCE [LARGE SCALE GENOMIC DNA]</scope>
    <source>
        <strain evidence="6 7">DE 4585</strain>
    </source>
</reference>
<proteinExistence type="predicted"/>
<dbReference type="Gene3D" id="1.10.357.10">
    <property type="entry name" value="Tetracycline Repressor, domain 2"/>
    <property type="match status" value="1"/>
</dbReference>
<dbReference type="AlphaFoldDB" id="A0A4R8RXX1"/>